<evidence type="ECO:0000256" key="1">
    <source>
        <dbReference type="SAM" id="Phobius"/>
    </source>
</evidence>
<sequence>MGNPLAGIGMDSNRSQFMARQRIESQINLPRLFAAIDADPGIVGAGVVYIDADFNVITLREFKPICSIKPKRVILREAQKYISPAQFVEQVKTDPREGRLQKEAFDMGLSCGAAVIGWIVVFSGSVAVPFTAGASAFVVGIGVTAALASSAQCGFGVARTYNEILDPDANDRMDDAQWYGAVSPILDAASLVGIGTGAFTTLRLLKAKKAAALGKSWYELLKGLNRQERKKLTQELLSLKDPSLTPKLLKLQQRAGTLPKRYSSTEIRHATLTQLKDALGGMLGIWGSYRTGHVGSASTLAIGLYEELTE</sequence>
<organism evidence="2 3">
    <name type="scientific">Pseudomonas fluorescens</name>
    <dbReference type="NCBI Taxonomy" id="294"/>
    <lineage>
        <taxon>Bacteria</taxon>
        <taxon>Pseudomonadati</taxon>
        <taxon>Pseudomonadota</taxon>
        <taxon>Gammaproteobacteria</taxon>
        <taxon>Pseudomonadales</taxon>
        <taxon>Pseudomonadaceae</taxon>
        <taxon>Pseudomonas</taxon>
    </lineage>
</organism>
<protein>
    <recommendedName>
        <fullName evidence="4">NAD synthetase</fullName>
    </recommendedName>
</protein>
<accession>A0A0D0TPL2</accession>
<keyword evidence="1" id="KW-0812">Transmembrane</keyword>
<dbReference type="RefSeq" id="WP_043047859.1">
    <property type="nucleotide sequence ID" value="NZ_JXCQ01000011.1"/>
</dbReference>
<reference evidence="2 3" key="1">
    <citation type="submission" date="2015-01" db="EMBL/GenBank/DDBJ databases">
        <title>Genome sequence of the beneficial rhizobacterium Pseudomonas fluorescens 2-79.</title>
        <authorList>
            <person name="Thuermer A."/>
            <person name="Daniel R."/>
        </authorList>
    </citation>
    <scope>NUCLEOTIDE SEQUENCE [LARGE SCALE GENOMIC DNA]</scope>
    <source>
        <strain evidence="2 3">2-79</strain>
    </source>
</reference>
<gene>
    <name evidence="2" type="ORF">PFLU3_17300</name>
</gene>
<name>A0A0D0TPL2_PSEFL</name>
<dbReference type="PATRIC" id="fig|294.125.peg.1783"/>
<dbReference type="AlphaFoldDB" id="A0A0D0TPL2"/>
<feature type="transmembrane region" description="Helical" evidence="1">
    <location>
        <begin position="178"/>
        <end position="199"/>
    </location>
</feature>
<feature type="transmembrane region" description="Helical" evidence="1">
    <location>
        <begin position="137"/>
        <end position="158"/>
    </location>
</feature>
<feature type="transmembrane region" description="Helical" evidence="1">
    <location>
        <begin position="107"/>
        <end position="130"/>
    </location>
</feature>
<proteinExistence type="predicted"/>
<dbReference type="Proteomes" id="UP000032210">
    <property type="component" value="Unassembled WGS sequence"/>
</dbReference>
<keyword evidence="1" id="KW-0472">Membrane</keyword>
<dbReference type="EMBL" id="JXCQ01000011">
    <property type="protein sequence ID" value="KIR22810.1"/>
    <property type="molecule type" value="Genomic_DNA"/>
</dbReference>
<evidence type="ECO:0008006" key="4">
    <source>
        <dbReference type="Google" id="ProtNLM"/>
    </source>
</evidence>
<evidence type="ECO:0000313" key="2">
    <source>
        <dbReference type="EMBL" id="KIR22810.1"/>
    </source>
</evidence>
<comment type="caution">
    <text evidence="2">The sequence shown here is derived from an EMBL/GenBank/DDBJ whole genome shotgun (WGS) entry which is preliminary data.</text>
</comment>
<keyword evidence="1" id="KW-1133">Transmembrane helix</keyword>
<evidence type="ECO:0000313" key="3">
    <source>
        <dbReference type="Proteomes" id="UP000032210"/>
    </source>
</evidence>